<dbReference type="AlphaFoldDB" id="A0AAD3DWF9"/>
<feature type="transmembrane region" description="Helical" evidence="2">
    <location>
        <begin position="86"/>
        <end position="111"/>
    </location>
</feature>
<organism evidence="4 5">
    <name type="scientific">Astrephomene gubernaculifera</name>
    <dbReference type="NCBI Taxonomy" id="47775"/>
    <lineage>
        <taxon>Eukaryota</taxon>
        <taxon>Viridiplantae</taxon>
        <taxon>Chlorophyta</taxon>
        <taxon>core chlorophytes</taxon>
        <taxon>Chlorophyceae</taxon>
        <taxon>CS clade</taxon>
        <taxon>Chlamydomonadales</taxon>
        <taxon>Astrephomenaceae</taxon>
        <taxon>Astrephomene</taxon>
    </lineage>
</organism>
<feature type="compositionally biased region" description="Low complexity" evidence="1">
    <location>
        <begin position="259"/>
        <end position="274"/>
    </location>
</feature>
<dbReference type="InterPro" id="IPR029787">
    <property type="entry name" value="Nucleotide_cyclase"/>
</dbReference>
<dbReference type="InterPro" id="IPR050697">
    <property type="entry name" value="Adenylyl/Guanylyl_Cyclase_3/4"/>
</dbReference>
<comment type="caution">
    <text evidence="4">The sequence shown here is derived from an EMBL/GenBank/DDBJ whole genome shotgun (WGS) entry which is preliminary data.</text>
</comment>
<feature type="compositionally biased region" description="Low complexity" evidence="1">
    <location>
        <begin position="355"/>
        <end position="366"/>
    </location>
</feature>
<keyword evidence="2" id="KW-0812">Transmembrane</keyword>
<sequence length="1183" mass="121889">MRYASNATAALLRAGLTAIDMTLDTEAAVRQAVTQLGAALQAIVDSVGQEEFAAEYRRSLNWQPSPPPAASPPPPVVAAASRRRRIAIIIAVPCAAALLLAGGLAAAVLVVRRRRAAARAADVELQQAPGVGPNTTLVVTDIQDSTTLWEALDVAVMDAALKVHHRVLREVLQTHRGYESATEGDSFILAFHAARHAVGFCLAAQQALLEAPWPRELLDHAPLPQAAADPWDNPSGVVVMTHLPPTKPTYKSLRPAVHSQQGQPTPASSAASSPKRTPTLYRAVSAVAMTIAAVDSPLFFSRSRTQTLPLTPKRRPASSSQVQGLSTRHAAQAAVLTTAEADSSRIRSTAGTEAGGNSTDTGTSTDLDSWGAHPLPTSLVEPATTFPPAAVSERPYGTAAFSATRRRTCGATAAGTSSTRFTLLRMQTEVAVLDSRQQAEEGLLQPTKSAPAATRQQSAPTIEHYLCATGNEQHAGQSPGSGGASAPIPPRPVAPALLQATGSGSPSPTAGDSGRLESPMVSAVLIRRPQHVPPVRVFSRLGQLPVVSEFDKVQQGHSTYTLNSCHSPFQFRQTTTPRSTCGGYEVSAALPTQPSLQYEPSLTGSIDLEGKEAGGTDAAAVASQLLHTSDFALLPSVAAACTTPKLATCGFRASFGPTSPTASGALDFLRQQTGASELLSPGPPARIAPAGAPAAVATAITGTAPPVPVSVSTYQAAANMGFRPRSAAAARTLAAAFGRKEVLREAPSPLLHAQVQAATCTSLIAWLRQQWVVLPLAVTPTEDHEAAGPVLSPVAGGEGSAAAASAAGGLAAACRMGGSDSPVSGLSGRNVVPDASRSGGRWGRVGGGGAASARVLVYRGLRVRMGCACRLLRRTDVSQNQASGRMQYSGPALRLAKAVADAANGGMVLLSDCTYDSLCNEGAVASKALPHAKLLWLGRYMVGEDLPPLQLIQALTRGSFMMGRLALQRPLRNVTPVPPLGGSGLSGVLSAPMVGHGAVARISVIGYGALLAWNVEVAHRALNVLYDALLDGLVAAAGATAGEKMPYVVEGAFGLYNSGGIGGSCSSGDDGNSNVPQAGTVSTWTNEKACRKTKFAGINSTSSGSATLPFNSTTSDAAAVGYAAYGDGSGGGGAAGAVFRRNKHPPWCDDGNTVWSMSTFPQLLPSQLQQLPLRRSGSARVLG</sequence>
<dbReference type="PANTHER" id="PTHR43081:SF1">
    <property type="entry name" value="ADENYLATE CYCLASE, TERMINAL-DIFFERENTIATION SPECIFIC"/>
    <property type="match status" value="1"/>
</dbReference>
<proteinExistence type="predicted"/>
<feature type="compositionally biased region" description="Polar residues" evidence="1">
    <location>
        <begin position="317"/>
        <end position="326"/>
    </location>
</feature>
<keyword evidence="2" id="KW-1133">Transmembrane helix</keyword>
<accession>A0AAD3DWF9</accession>
<dbReference type="GO" id="GO:0035556">
    <property type="term" value="P:intracellular signal transduction"/>
    <property type="evidence" value="ECO:0007669"/>
    <property type="project" value="InterPro"/>
</dbReference>
<evidence type="ECO:0000256" key="1">
    <source>
        <dbReference type="SAM" id="MobiDB-lite"/>
    </source>
</evidence>
<reference evidence="4 5" key="1">
    <citation type="journal article" date="2021" name="Sci. Rep.">
        <title>Genome sequencing of the multicellular alga Astrephomene provides insights into convergent evolution of germ-soma differentiation.</title>
        <authorList>
            <person name="Yamashita S."/>
            <person name="Yamamoto K."/>
            <person name="Matsuzaki R."/>
            <person name="Suzuki S."/>
            <person name="Yamaguchi H."/>
            <person name="Hirooka S."/>
            <person name="Minakuchi Y."/>
            <person name="Miyagishima S."/>
            <person name="Kawachi M."/>
            <person name="Toyoda A."/>
            <person name="Nozaki H."/>
        </authorList>
    </citation>
    <scope>NUCLEOTIDE SEQUENCE [LARGE SCALE GENOMIC DNA]</scope>
    <source>
        <strain evidence="4 5">NIES-4017</strain>
    </source>
</reference>
<evidence type="ECO:0000313" key="4">
    <source>
        <dbReference type="EMBL" id="GFR47041.1"/>
    </source>
</evidence>
<evidence type="ECO:0000259" key="3">
    <source>
        <dbReference type="PROSITE" id="PS50125"/>
    </source>
</evidence>
<dbReference type="PROSITE" id="PS50125">
    <property type="entry name" value="GUANYLATE_CYCLASE_2"/>
    <property type="match status" value="1"/>
</dbReference>
<feature type="compositionally biased region" description="Polar residues" evidence="1">
    <location>
        <begin position="500"/>
        <end position="510"/>
    </location>
</feature>
<dbReference type="Proteomes" id="UP001054857">
    <property type="component" value="Unassembled WGS sequence"/>
</dbReference>
<feature type="region of interest" description="Disordered" evidence="1">
    <location>
        <begin position="471"/>
        <end position="515"/>
    </location>
</feature>
<keyword evidence="5" id="KW-1185">Reference proteome</keyword>
<dbReference type="PANTHER" id="PTHR43081">
    <property type="entry name" value="ADENYLATE CYCLASE, TERMINAL-DIFFERENTIATION SPECIFIC-RELATED"/>
    <property type="match status" value="1"/>
</dbReference>
<dbReference type="Gene3D" id="3.30.70.1230">
    <property type="entry name" value="Nucleotide cyclase"/>
    <property type="match status" value="2"/>
</dbReference>
<dbReference type="SUPFAM" id="SSF55073">
    <property type="entry name" value="Nucleotide cyclase"/>
    <property type="match status" value="1"/>
</dbReference>
<evidence type="ECO:0000256" key="2">
    <source>
        <dbReference type="SAM" id="Phobius"/>
    </source>
</evidence>
<dbReference type="EMBL" id="BMAR01000016">
    <property type="protein sequence ID" value="GFR47041.1"/>
    <property type="molecule type" value="Genomic_DNA"/>
</dbReference>
<feature type="domain" description="Guanylate cyclase" evidence="3">
    <location>
        <begin position="136"/>
        <end position="197"/>
    </location>
</feature>
<feature type="region of interest" description="Disordered" evidence="1">
    <location>
        <begin position="249"/>
        <end position="276"/>
    </location>
</feature>
<feature type="compositionally biased region" description="Low complexity" evidence="1">
    <location>
        <begin position="330"/>
        <end position="341"/>
    </location>
</feature>
<keyword evidence="2" id="KW-0472">Membrane</keyword>
<feature type="non-terminal residue" evidence="4">
    <location>
        <position position="1"/>
    </location>
</feature>
<protein>
    <recommendedName>
        <fullName evidence="3">Guanylate cyclase domain-containing protein</fullName>
    </recommendedName>
</protein>
<dbReference type="InterPro" id="IPR001054">
    <property type="entry name" value="A/G_cyclase"/>
</dbReference>
<dbReference type="GO" id="GO:0009190">
    <property type="term" value="P:cyclic nucleotide biosynthetic process"/>
    <property type="evidence" value="ECO:0007669"/>
    <property type="project" value="InterPro"/>
</dbReference>
<feature type="region of interest" description="Disordered" evidence="1">
    <location>
        <begin position="306"/>
        <end position="366"/>
    </location>
</feature>
<gene>
    <name evidence="4" type="ORF">Agub_g8726</name>
</gene>
<name>A0AAD3DWF9_9CHLO</name>
<evidence type="ECO:0000313" key="5">
    <source>
        <dbReference type="Proteomes" id="UP001054857"/>
    </source>
</evidence>